<dbReference type="Proteomes" id="UP000321378">
    <property type="component" value="Chromosome"/>
</dbReference>
<name>A0A510KS31_9FUSO</name>
<sequence>MEIENLKETFLETLNDLNLSISFLRDKKLLGYEVELLANRCKISQVEVHEVLEKAKQENWSWRKK</sequence>
<evidence type="ECO:0000313" key="2">
    <source>
        <dbReference type="Proteomes" id="UP000321378"/>
    </source>
</evidence>
<protein>
    <submittedName>
        <fullName evidence="1">Uncharacterized protein</fullName>
    </submittedName>
</protein>
<reference evidence="1 2" key="1">
    <citation type="submission" date="2019-07" db="EMBL/GenBank/DDBJ databases">
        <title>Complete Genome Sequence of Leptotrichia trevisanii Strain JMUB3935.</title>
        <authorList>
            <person name="Watanabe S."/>
            <person name="Cui L."/>
        </authorList>
    </citation>
    <scope>NUCLEOTIDE SEQUENCE [LARGE SCALE GENOMIC DNA]</scope>
    <source>
        <strain evidence="1 2">JMUB3935</strain>
    </source>
</reference>
<proteinExistence type="predicted"/>
<evidence type="ECO:0000313" key="1">
    <source>
        <dbReference type="EMBL" id="BBM52555.1"/>
    </source>
</evidence>
<gene>
    <name evidence="1" type="ORF">JMUB3935_1534</name>
</gene>
<accession>A0A510KS31</accession>
<dbReference type="RefSeq" id="WP_146996903.1">
    <property type="nucleotide sequence ID" value="NZ_AP019840.1"/>
</dbReference>
<organism evidence="1 2">
    <name type="scientific">Leptotrichia trevisanii</name>
    <dbReference type="NCBI Taxonomy" id="109328"/>
    <lineage>
        <taxon>Bacteria</taxon>
        <taxon>Fusobacteriati</taxon>
        <taxon>Fusobacteriota</taxon>
        <taxon>Fusobacteriia</taxon>
        <taxon>Fusobacteriales</taxon>
        <taxon>Leptotrichiaceae</taxon>
        <taxon>Leptotrichia</taxon>
    </lineage>
</organism>
<dbReference type="AlphaFoldDB" id="A0A510KS31"/>
<dbReference type="EMBL" id="AP019840">
    <property type="protein sequence ID" value="BBM52555.1"/>
    <property type="molecule type" value="Genomic_DNA"/>
</dbReference>